<proteinExistence type="predicted"/>
<keyword evidence="3" id="KW-0865">Zymogen</keyword>
<dbReference type="InterPro" id="IPR023333">
    <property type="entry name" value="Proteasome_suB-type"/>
</dbReference>
<dbReference type="GO" id="GO:0005839">
    <property type="term" value="C:proteasome core complex"/>
    <property type="evidence" value="ECO:0007669"/>
    <property type="project" value="InterPro"/>
</dbReference>
<dbReference type="InterPro" id="IPR016050">
    <property type="entry name" value="Proteasome_bsu_CS"/>
</dbReference>
<dbReference type="EMBL" id="BARV01013595">
    <property type="protein sequence ID" value="GAI24292.1"/>
    <property type="molecule type" value="Genomic_DNA"/>
</dbReference>
<dbReference type="Gene3D" id="3.60.20.10">
    <property type="entry name" value="Glutamine Phosphoribosylpyrophosphate, subunit 1, domain 1"/>
    <property type="match status" value="1"/>
</dbReference>
<dbReference type="PANTHER" id="PTHR32194:SF3">
    <property type="entry name" value="PROTEASOME SUBUNIT BETA"/>
    <property type="match status" value="1"/>
</dbReference>
<protein>
    <recommendedName>
        <fullName evidence="5">Proteasome endopeptidase complex</fullName>
    </recommendedName>
</protein>
<feature type="non-terminal residue" evidence="4">
    <location>
        <position position="126"/>
    </location>
</feature>
<evidence type="ECO:0000256" key="3">
    <source>
        <dbReference type="ARBA" id="ARBA00023145"/>
    </source>
</evidence>
<evidence type="ECO:0008006" key="5">
    <source>
        <dbReference type="Google" id="ProtNLM"/>
    </source>
</evidence>
<dbReference type="Pfam" id="PF00227">
    <property type="entry name" value="Proteasome"/>
    <property type="match status" value="1"/>
</dbReference>
<dbReference type="PROSITE" id="PS00854">
    <property type="entry name" value="PROTEASOME_BETA_1"/>
    <property type="match status" value="1"/>
</dbReference>
<evidence type="ECO:0000256" key="2">
    <source>
        <dbReference type="ARBA" id="ARBA00022942"/>
    </source>
</evidence>
<keyword evidence="2" id="KW-0647">Proteasome</keyword>
<reference evidence="4" key="1">
    <citation type="journal article" date="2014" name="Front. Microbiol.">
        <title>High frequency of phylogenetically diverse reductive dehalogenase-homologous genes in deep subseafloor sedimentary metagenomes.</title>
        <authorList>
            <person name="Kawai M."/>
            <person name="Futagami T."/>
            <person name="Toyoda A."/>
            <person name="Takaki Y."/>
            <person name="Nishi S."/>
            <person name="Hori S."/>
            <person name="Arai W."/>
            <person name="Tsubouchi T."/>
            <person name="Morono Y."/>
            <person name="Uchiyama I."/>
            <person name="Ito T."/>
            <person name="Fujiyama A."/>
            <person name="Inagaki F."/>
            <person name="Takami H."/>
        </authorList>
    </citation>
    <scope>NUCLEOTIDE SEQUENCE</scope>
    <source>
        <strain evidence="4">Expedition CK06-06</strain>
    </source>
</reference>
<name>X1LY23_9ZZZZ</name>
<evidence type="ECO:0000256" key="1">
    <source>
        <dbReference type="ARBA" id="ARBA00022490"/>
    </source>
</evidence>
<evidence type="ECO:0000313" key="4">
    <source>
        <dbReference type="EMBL" id="GAI24292.1"/>
    </source>
</evidence>
<accession>X1LY23</accession>
<dbReference type="GO" id="GO:0051603">
    <property type="term" value="P:proteolysis involved in protein catabolic process"/>
    <property type="evidence" value="ECO:0007669"/>
    <property type="project" value="InterPro"/>
</dbReference>
<dbReference type="AlphaFoldDB" id="X1LY23"/>
<sequence>MENKPNKLSLDENTLNRIIKSSTTTVGIMVKDGVVVGTESQATAGYTVATKTAQKLFKINDYTCATISGGVADCQYVVNQLKALSRLKQVEEAKVPDPQYIASMTRNILFGGRSYFVCMMIVGGYS</sequence>
<gene>
    <name evidence="4" type="ORF">S06H3_24441</name>
</gene>
<dbReference type="GO" id="GO:0005737">
    <property type="term" value="C:cytoplasm"/>
    <property type="evidence" value="ECO:0007669"/>
    <property type="project" value="TreeGrafter"/>
</dbReference>
<dbReference type="SUPFAM" id="SSF56235">
    <property type="entry name" value="N-terminal nucleophile aminohydrolases (Ntn hydrolases)"/>
    <property type="match status" value="1"/>
</dbReference>
<organism evidence="4">
    <name type="scientific">marine sediment metagenome</name>
    <dbReference type="NCBI Taxonomy" id="412755"/>
    <lineage>
        <taxon>unclassified sequences</taxon>
        <taxon>metagenomes</taxon>
        <taxon>ecological metagenomes</taxon>
    </lineage>
</organism>
<comment type="caution">
    <text evidence="4">The sequence shown here is derived from an EMBL/GenBank/DDBJ whole genome shotgun (WGS) entry which is preliminary data.</text>
</comment>
<dbReference type="InterPro" id="IPR029055">
    <property type="entry name" value="Ntn_hydrolases_N"/>
</dbReference>
<keyword evidence="1" id="KW-0963">Cytoplasm</keyword>
<dbReference type="PANTHER" id="PTHR32194">
    <property type="entry name" value="METALLOPROTEASE TLDD"/>
    <property type="match status" value="1"/>
</dbReference>
<dbReference type="InterPro" id="IPR001353">
    <property type="entry name" value="Proteasome_sua/b"/>
</dbReference>